<dbReference type="InterPro" id="IPR000175">
    <property type="entry name" value="Na/ntran_symport"/>
</dbReference>
<dbReference type="GO" id="GO:0005886">
    <property type="term" value="C:plasma membrane"/>
    <property type="evidence" value="ECO:0007669"/>
    <property type="project" value="TreeGrafter"/>
</dbReference>
<dbReference type="Pfam" id="PF00209">
    <property type="entry name" value="SNF"/>
    <property type="match status" value="1"/>
</dbReference>
<dbReference type="PANTHER" id="PTHR11616">
    <property type="entry name" value="SODIUM/CHLORIDE DEPENDENT TRANSPORTER"/>
    <property type="match status" value="1"/>
</dbReference>
<organism evidence="9 10">
    <name type="scientific">Callorhinchus milii</name>
    <name type="common">Ghost shark</name>
    <dbReference type="NCBI Taxonomy" id="7868"/>
    <lineage>
        <taxon>Eukaryota</taxon>
        <taxon>Metazoa</taxon>
        <taxon>Chordata</taxon>
        <taxon>Craniata</taxon>
        <taxon>Vertebrata</taxon>
        <taxon>Chondrichthyes</taxon>
        <taxon>Holocephali</taxon>
        <taxon>Chimaeriformes</taxon>
        <taxon>Callorhinchidae</taxon>
        <taxon>Callorhinchus</taxon>
    </lineage>
</organism>
<dbReference type="GO" id="GO:0005332">
    <property type="term" value="F:gamma-aminobutyric acid:sodium:chloride symporter activity"/>
    <property type="evidence" value="ECO:0007669"/>
    <property type="project" value="TreeGrafter"/>
</dbReference>
<keyword evidence="5 7" id="KW-0472">Membrane</keyword>
<dbReference type="PANTHER" id="PTHR11616:SF124">
    <property type="entry name" value="SODIUM- AND CHLORIDE-DEPENDENT GABA TRANSPORTER 3"/>
    <property type="match status" value="1"/>
</dbReference>
<evidence type="ECO:0000256" key="5">
    <source>
        <dbReference type="ARBA" id="ARBA00023136"/>
    </source>
</evidence>
<dbReference type="PROSITE" id="PS50267">
    <property type="entry name" value="NA_NEUROTRAN_SYMP_3"/>
    <property type="match status" value="1"/>
</dbReference>
<dbReference type="SUPFAM" id="SSF161070">
    <property type="entry name" value="SNF-like"/>
    <property type="match status" value="1"/>
</dbReference>
<keyword evidence="6" id="KW-0479">Metal-binding</keyword>
<evidence type="ECO:0000256" key="1">
    <source>
        <dbReference type="ARBA" id="ARBA00004141"/>
    </source>
</evidence>
<protein>
    <submittedName>
        <fullName evidence="9">Uncharacterized protein</fullName>
    </submittedName>
</protein>
<dbReference type="AlphaFoldDB" id="A0A4W3H4G3"/>
<feature type="binding site" evidence="6">
    <location>
        <position position="96"/>
    </location>
    <ligand>
        <name>Na(+)</name>
        <dbReference type="ChEBI" id="CHEBI:29101"/>
        <label>1</label>
    </ligand>
</feature>
<evidence type="ECO:0000256" key="2">
    <source>
        <dbReference type="ARBA" id="ARBA00022448"/>
    </source>
</evidence>
<feature type="signal peptide" evidence="8">
    <location>
        <begin position="1"/>
        <end position="25"/>
    </location>
</feature>
<dbReference type="Proteomes" id="UP000314986">
    <property type="component" value="Unassembled WGS sequence"/>
</dbReference>
<keyword evidence="6" id="KW-0915">Sodium</keyword>
<evidence type="ECO:0000256" key="3">
    <source>
        <dbReference type="ARBA" id="ARBA00022692"/>
    </source>
</evidence>
<comment type="subcellular location">
    <subcellularLocation>
        <location evidence="1">Membrane</location>
        <topology evidence="1">Multi-pass membrane protein</topology>
    </subcellularLocation>
</comment>
<dbReference type="GeneTree" id="ENSGT00940000157569"/>
<feature type="transmembrane region" description="Helical" evidence="7">
    <location>
        <begin position="122"/>
        <end position="148"/>
    </location>
</feature>
<keyword evidence="10" id="KW-1185">Reference proteome</keyword>
<reference evidence="10" key="1">
    <citation type="journal article" date="2006" name="Science">
        <title>Ancient noncoding elements conserved in the human genome.</title>
        <authorList>
            <person name="Venkatesh B."/>
            <person name="Kirkness E.F."/>
            <person name="Loh Y.H."/>
            <person name="Halpern A.L."/>
            <person name="Lee A.P."/>
            <person name="Johnson J."/>
            <person name="Dandona N."/>
            <person name="Viswanathan L.D."/>
            <person name="Tay A."/>
            <person name="Venter J.C."/>
            <person name="Strausberg R.L."/>
            <person name="Brenner S."/>
        </authorList>
    </citation>
    <scope>NUCLEOTIDE SEQUENCE [LARGE SCALE GENOMIC DNA]</scope>
</reference>
<reference evidence="10" key="2">
    <citation type="journal article" date="2007" name="PLoS Biol.">
        <title>Survey sequencing and comparative analysis of the elephant shark (Callorhinchus milii) genome.</title>
        <authorList>
            <person name="Venkatesh B."/>
            <person name="Kirkness E.F."/>
            <person name="Loh Y.H."/>
            <person name="Halpern A.L."/>
            <person name="Lee A.P."/>
            <person name="Johnson J."/>
            <person name="Dandona N."/>
            <person name="Viswanathan L.D."/>
            <person name="Tay A."/>
            <person name="Venter J.C."/>
            <person name="Strausberg R.L."/>
            <person name="Brenner S."/>
        </authorList>
    </citation>
    <scope>NUCLEOTIDE SEQUENCE [LARGE SCALE GENOMIC DNA]</scope>
</reference>
<dbReference type="GO" id="GO:0042995">
    <property type="term" value="C:cell projection"/>
    <property type="evidence" value="ECO:0007669"/>
    <property type="project" value="TreeGrafter"/>
</dbReference>
<evidence type="ECO:0000256" key="6">
    <source>
        <dbReference type="PIRSR" id="PIRSR600175-1"/>
    </source>
</evidence>
<dbReference type="InterPro" id="IPR037272">
    <property type="entry name" value="SNS_sf"/>
</dbReference>
<feature type="chain" id="PRO_5021410576" evidence="8">
    <location>
        <begin position="26"/>
        <end position="226"/>
    </location>
</feature>
<accession>A0A4W3H4G3</accession>
<evidence type="ECO:0000256" key="4">
    <source>
        <dbReference type="ARBA" id="ARBA00022989"/>
    </source>
</evidence>
<evidence type="ECO:0000313" key="10">
    <source>
        <dbReference type="Proteomes" id="UP000314986"/>
    </source>
</evidence>
<dbReference type="PRINTS" id="PR00176">
    <property type="entry name" value="NANEUSMPORT"/>
</dbReference>
<evidence type="ECO:0000256" key="8">
    <source>
        <dbReference type="SAM" id="SignalP"/>
    </source>
</evidence>
<proteinExistence type="predicted"/>
<evidence type="ECO:0000313" key="9">
    <source>
        <dbReference type="Ensembl" id="ENSCMIP00000004914.1"/>
    </source>
</evidence>
<keyword evidence="3 7" id="KW-0812">Transmembrane</keyword>
<feature type="transmembrane region" description="Helical" evidence="7">
    <location>
        <begin position="50"/>
        <end position="70"/>
    </location>
</feature>
<keyword evidence="8" id="KW-0732">Signal</keyword>
<feature type="transmembrane region" description="Helical" evidence="7">
    <location>
        <begin position="12"/>
        <end position="43"/>
    </location>
</feature>
<keyword evidence="2" id="KW-0813">Transport</keyword>
<feature type="binding site" evidence="6">
    <location>
        <position position="128"/>
    </location>
    <ligand>
        <name>Na(+)</name>
        <dbReference type="ChEBI" id="CHEBI:29101"/>
        <label>1</label>
    </ligand>
</feature>
<dbReference type="GO" id="GO:0046872">
    <property type="term" value="F:metal ion binding"/>
    <property type="evidence" value="ECO:0007669"/>
    <property type="project" value="UniProtKB-KW"/>
</dbReference>
<name>A0A4W3H4G3_CALMI</name>
<evidence type="ECO:0000256" key="7">
    <source>
        <dbReference type="SAM" id="Phobius"/>
    </source>
</evidence>
<reference evidence="9" key="4">
    <citation type="submission" date="2025-08" db="UniProtKB">
        <authorList>
            <consortium name="Ensembl"/>
        </authorList>
    </citation>
    <scope>IDENTIFICATION</scope>
</reference>
<reference evidence="9" key="5">
    <citation type="submission" date="2025-09" db="UniProtKB">
        <authorList>
            <consortium name="Ensembl"/>
        </authorList>
    </citation>
    <scope>IDENTIFICATION</scope>
</reference>
<reference evidence="10" key="3">
    <citation type="journal article" date="2014" name="Nature">
        <title>Elephant shark genome provides unique insights into gnathostome evolution.</title>
        <authorList>
            <consortium name="International Elephant Shark Genome Sequencing Consortium"/>
            <person name="Venkatesh B."/>
            <person name="Lee A.P."/>
            <person name="Ravi V."/>
            <person name="Maurya A.K."/>
            <person name="Lian M.M."/>
            <person name="Swann J.B."/>
            <person name="Ohta Y."/>
            <person name="Flajnik M.F."/>
            <person name="Sutoh Y."/>
            <person name="Kasahara M."/>
            <person name="Hoon S."/>
            <person name="Gangu V."/>
            <person name="Roy S.W."/>
            <person name="Irimia M."/>
            <person name="Korzh V."/>
            <person name="Kondrychyn I."/>
            <person name="Lim Z.W."/>
            <person name="Tay B.H."/>
            <person name="Tohari S."/>
            <person name="Kong K.W."/>
            <person name="Ho S."/>
            <person name="Lorente-Galdos B."/>
            <person name="Quilez J."/>
            <person name="Marques-Bonet T."/>
            <person name="Raney B.J."/>
            <person name="Ingham P.W."/>
            <person name="Tay A."/>
            <person name="Hillier L.W."/>
            <person name="Minx P."/>
            <person name="Boehm T."/>
            <person name="Wilson R.K."/>
            <person name="Brenner S."/>
            <person name="Warren W.C."/>
        </authorList>
    </citation>
    <scope>NUCLEOTIDE SEQUENCE [LARGE SCALE GENOMIC DNA]</scope>
</reference>
<dbReference type="Ensembl" id="ENSCMIT00000005095.1">
    <property type="protein sequence ID" value="ENSCMIP00000004914.1"/>
    <property type="gene ID" value="ENSCMIG00000002924.1"/>
</dbReference>
<dbReference type="InParanoid" id="A0A4W3H4G3"/>
<sequence length="226" mass="24326">GNTLEGLNGLLLFLWLARCSLCVQCASVTVSHAVCVCSCVYAVCTIDWSLLLFLTLCVCVCVCVCAVYTIDWSLLLSHTLYCWQVWVDAGTQIFFSYAICLGCLTALGSYNPYHNNCYRDCIMLCCLNSGTSFVAGFAIFSVLGFMAYEQGVPIAEVAESGGCPSPRDREGTIKRPPLPPTICLPCPASPPSLLALKSLSLSHAPLLTKGRGPKTLTHFPFSIDAA</sequence>
<dbReference type="STRING" id="7868.ENSCMIP00000004914"/>
<feature type="transmembrane region" description="Helical" evidence="7">
    <location>
        <begin position="90"/>
        <end position="110"/>
    </location>
</feature>
<keyword evidence="4 7" id="KW-1133">Transmembrane helix</keyword>